<keyword evidence="3 6" id="KW-0812">Transmembrane</keyword>
<feature type="transmembrane region" description="Helical" evidence="6">
    <location>
        <begin position="380"/>
        <end position="399"/>
    </location>
</feature>
<organism evidence="7 8">
    <name type="scientific">Yoonia vestfoldensis</name>
    <dbReference type="NCBI Taxonomy" id="245188"/>
    <lineage>
        <taxon>Bacteria</taxon>
        <taxon>Pseudomonadati</taxon>
        <taxon>Pseudomonadota</taxon>
        <taxon>Alphaproteobacteria</taxon>
        <taxon>Rhodobacterales</taxon>
        <taxon>Paracoccaceae</taxon>
        <taxon>Yoonia</taxon>
    </lineage>
</organism>
<sequence>MMAILRYGLHQPAGIAILLRLGLLGGNLAVLLGLAMRLGLDGFGGLIVLWGLALVAATCLGFGGPLALLARLGDGAGMHPQAVIGLCLFWPMLAACGAALGLGLLWPDLPWLAVLAMAVAVNLASCLGSILRVLGSIHLSMALRDFAPLVVLGLAGLLAADPVAILWLAALGLGVVCLGAAGLVWRHPQRRMVIGPDRPQAGFAKDLWATAVLGMGLAQVDIILGGQFLTPEQIGVYALLRRLANLVALPVAVATWLSAGRISAAHAARDTAALQSASDAGARIALLPGLGLAAGVLLALPLLPLWLPDMPRPGLVLPVLLVLLGGTLVQLAFAQGVSVATLTGRGHLAALARLAGLGTYLGACLGTVVLAAPLDPLGNALAYALATSLCAGLLWLWLWRSMGIDTLARPRRRLGWRMS</sequence>
<feature type="transmembrane region" description="Helical" evidence="6">
    <location>
        <begin position="280"/>
        <end position="303"/>
    </location>
</feature>
<dbReference type="PANTHER" id="PTHR30250">
    <property type="entry name" value="PST FAMILY PREDICTED COLANIC ACID TRANSPORTER"/>
    <property type="match status" value="1"/>
</dbReference>
<dbReference type="KEGG" id="lvs:LOKVESSMR4R_02250"/>
<keyword evidence="2" id="KW-1003">Cell membrane</keyword>
<dbReference type="PANTHER" id="PTHR30250:SF11">
    <property type="entry name" value="O-ANTIGEN TRANSPORTER-RELATED"/>
    <property type="match status" value="1"/>
</dbReference>
<evidence type="ECO:0008006" key="9">
    <source>
        <dbReference type="Google" id="ProtNLM"/>
    </source>
</evidence>
<evidence type="ECO:0000256" key="3">
    <source>
        <dbReference type="ARBA" id="ARBA00022692"/>
    </source>
</evidence>
<evidence type="ECO:0000313" key="7">
    <source>
        <dbReference type="EMBL" id="ARU01556.1"/>
    </source>
</evidence>
<reference evidence="7 8" key="1">
    <citation type="submission" date="2017-05" db="EMBL/GenBank/DDBJ databases">
        <title>Genome Sequence of Loktanella vestfoldensis Strain SMR4r Isolated from a Culture of the Diatom Skeletonema marinoi.</title>
        <authorList>
            <person name="Topel M."/>
            <person name="Pinder M.I.M."/>
            <person name="Johansson O.N."/>
            <person name="Kourtchenko O."/>
            <person name="Godhe A."/>
            <person name="Clarke A.K."/>
        </authorList>
    </citation>
    <scope>NUCLEOTIDE SEQUENCE [LARGE SCALE GENOMIC DNA]</scope>
    <source>
        <strain evidence="7 8">SMR4r</strain>
    </source>
</reference>
<feature type="transmembrane region" description="Helical" evidence="6">
    <location>
        <begin position="234"/>
        <end position="259"/>
    </location>
</feature>
<dbReference type="OrthoDB" id="7857108at2"/>
<feature type="transmembrane region" description="Helical" evidence="6">
    <location>
        <begin position="315"/>
        <end position="342"/>
    </location>
</feature>
<evidence type="ECO:0000313" key="8">
    <source>
        <dbReference type="Proteomes" id="UP000195273"/>
    </source>
</evidence>
<dbReference type="Proteomes" id="UP000195273">
    <property type="component" value="Chromosome"/>
</dbReference>
<protein>
    <recommendedName>
        <fullName evidence="9">Polysaccharide biosynthesis protein</fullName>
    </recommendedName>
</protein>
<dbReference type="AlphaFoldDB" id="A0A1Y0ED67"/>
<dbReference type="InterPro" id="IPR050833">
    <property type="entry name" value="Poly_Biosynth_Transport"/>
</dbReference>
<feature type="transmembrane region" description="Helical" evidence="6">
    <location>
        <begin position="82"/>
        <end position="105"/>
    </location>
</feature>
<evidence type="ECO:0000256" key="2">
    <source>
        <dbReference type="ARBA" id="ARBA00022475"/>
    </source>
</evidence>
<feature type="transmembrane region" description="Helical" evidence="6">
    <location>
        <begin position="354"/>
        <end position="374"/>
    </location>
</feature>
<feature type="transmembrane region" description="Helical" evidence="6">
    <location>
        <begin position="12"/>
        <end position="35"/>
    </location>
</feature>
<accession>A0A1Y0ED67</accession>
<feature type="transmembrane region" description="Helical" evidence="6">
    <location>
        <begin position="141"/>
        <end position="159"/>
    </location>
</feature>
<feature type="transmembrane region" description="Helical" evidence="6">
    <location>
        <begin position="111"/>
        <end position="134"/>
    </location>
</feature>
<comment type="subcellular location">
    <subcellularLocation>
        <location evidence="1">Cell membrane</location>
        <topology evidence="1">Multi-pass membrane protein</topology>
    </subcellularLocation>
</comment>
<dbReference type="EMBL" id="CP021431">
    <property type="protein sequence ID" value="ARU01556.1"/>
    <property type="molecule type" value="Genomic_DNA"/>
</dbReference>
<evidence type="ECO:0000256" key="1">
    <source>
        <dbReference type="ARBA" id="ARBA00004651"/>
    </source>
</evidence>
<dbReference type="GO" id="GO:0005886">
    <property type="term" value="C:plasma membrane"/>
    <property type="evidence" value="ECO:0007669"/>
    <property type="project" value="UniProtKB-SubCell"/>
</dbReference>
<evidence type="ECO:0000256" key="5">
    <source>
        <dbReference type="ARBA" id="ARBA00023136"/>
    </source>
</evidence>
<keyword evidence="8" id="KW-1185">Reference proteome</keyword>
<keyword evidence="5 6" id="KW-0472">Membrane</keyword>
<name>A0A1Y0ED67_9RHOB</name>
<keyword evidence="4 6" id="KW-1133">Transmembrane helix</keyword>
<proteinExistence type="predicted"/>
<gene>
    <name evidence="7" type="ORF">LOKVESSMR4R_02250</name>
</gene>
<feature type="transmembrane region" description="Helical" evidence="6">
    <location>
        <begin position="207"/>
        <end position="228"/>
    </location>
</feature>
<dbReference type="RefSeq" id="WP_087208423.1">
    <property type="nucleotide sequence ID" value="NZ_CP021431.1"/>
</dbReference>
<evidence type="ECO:0000256" key="4">
    <source>
        <dbReference type="ARBA" id="ARBA00022989"/>
    </source>
</evidence>
<feature type="transmembrane region" description="Helical" evidence="6">
    <location>
        <begin position="47"/>
        <end position="70"/>
    </location>
</feature>
<evidence type="ECO:0000256" key="6">
    <source>
        <dbReference type="SAM" id="Phobius"/>
    </source>
</evidence>
<feature type="transmembrane region" description="Helical" evidence="6">
    <location>
        <begin position="165"/>
        <end position="186"/>
    </location>
</feature>